<dbReference type="SUPFAM" id="SSF161098">
    <property type="entry name" value="MetI-like"/>
    <property type="match status" value="1"/>
</dbReference>
<dbReference type="Pfam" id="PF19300">
    <property type="entry name" value="BPD_transp_1_N"/>
    <property type="match status" value="1"/>
</dbReference>
<dbReference type="InterPro" id="IPR000515">
    <property type="entry name" value="MetI-like"/>
</dbReference>
<dbReference type="Proteomes" id="UP000587527">
    <property type="component" value="Unassembled WGS sequence"/>
</dbReference>
<comment type="similarity">
    <text evidence="7">Belongs to the binding-protein-dependent transport system permease family.</text>
</comment>
<dbReference type="InterPro" id="IPR035906">
    <property type="entry name" value="MetI-like_sf"/>
</dbReference>
<feature type="transmembrane region" description="Helical" evidence="7">
    <location>
        <begin position="276"/>
        <end position="300"/>
    </location>
</feature>
<evidence type="ECO:0000256" key="2">
    <source>
        <dbReference type="ARBA" id="ARBA00022448"/>
    </source>
</evidence>
<dbReference type="GO" id="GO:0005886">
    <property type="term" value="C:plasma membrane"/>
    <property type="evidence" value="ECO:0007669"/>
    <property type="project" value="UniProtKB-SubCell"/>
</dbReference>
<comment type="caution">
    <text evidence="9">The sequence shown here is derived from an EMBL/GenBank/DDBJ whole genome shotgun (WGS) entry which is preliminary data.</text>
</comment>
<dbReference type="EMBL" id="JACHMN010000002">
    <property type="protein sequence ID" value="MBB5871572.1"/>
    <property type="molecule type" value="Genomic_DNA"/>
</dbReference>
<feature type="domain" description="ABC transmembrane type-1" evidence="8">
    <location>
        <begin position="94"/>
        <end position="297"/>
    </location>
</feature>
<feature type="transmembrane region" description="Helical" evidence="7">
    <location>
        <begin position="12"/>
        <end position="30"/>
    </location>
</feature>
<gene>
    <name evidence="9" type="ORF">F4553_004951</name>
</gene>
<dbReference type="GO" id="GO:0055085">
    <property type="term" value="P:transmembrane transport"/>
    <property type="evidence" value="ECO:0007669"/>
    <property type="project" value="InterPro"/>
</dbReference>
<dbReference type="PANTHER" id="PTHR43163:SF7">
    <property type="entry name" value="DIPEPTIDE-TRANSPORT INTEGRAL MEMBRANE PROTEIN ABC TRANSPORTER DPPB-RELATED"/>
    <property type="match status" value="1"/>
</dbReference>
<feature type="transmembrane region" description="Helical" evidence="7">
    <location>
        <begin position="244"/>
        <end position="264"/>
    </location>
</feature>
<keyword evidence="10" id="KW-1185">Reference proteome</keyword>
<dbReference type="InterPro" id="IPR045621">
    <property type="entry name" value="BPD_transp_1_N"/>
</dbReference>
<comment type="subcellular location">
    <subcellularLocation>
        <location evidence="1 7">Cell membrane</location>
        <topology evidence="1 7">Multi-pass membrane protein</topology>
    </subcellularLocation>
</comment>
<dbReference type="Gene3D" id="1.10.3720.10">
    <property type="entry name" value="MetI-like"/>
    <property type="match status" value="1"/>
</dbReference>
<name>A0A841BXS2_9ACTN</name>
<evidence type="ECO:0000313" key="10">
    <source>
        <dbReference type="Proteomes" id="UP000587527"/>
    </source>
</evidence>
<keyword evidence="6 7" id="KW-0472">Membrane</keyword>
<keyword evidence="2 7" id="KW-0813">Transport</keyword>
<dbReference type="PANTHER" id="PTHR43163">
    <property type="entry name" value="DIPEPTIDE TRANSPORT SYSTEM PERMEASE PROTEIN DPPB-RELATED"/>
    <property type="match status" value="1"/>
</dbReference>
<evidence type="ECO:0000256" key="5">
    <source>
        <dbReference type="ARBA" id="ARBA00022989"/>
    </source>
</evidence>
<evidence type="ECO:0000256" key="6">
    <source>
        <dbReference type="ARBA" id="ARBA00023136"/>
    </source>
</evidence>
<proteinExistence type="inferred from homology"/>
<feature type="transmembrane region" description="Helical" evidence="7">
    <location>
        <begin position="219"/>
        <end position="238"/>
    </location>
</feature>
<dbReference type="CDD" id="cd06261">
    <property type="entry name" value="TM_PBP2"/>
    <property type="match status" value="1"/>
</dbReference>
<dbReference type="AlphaFoldDB" id="A0A841BXS2"/>
<accession>A0A841BXS2</accession>
<keyword evidence="3" id="KW-1003">Cell membrane</keyword>
<feature type="transmembrane region" description="Helical" evidence="7">
    <location>
        <begin position="100"/>
        <end position="121"/>
    </location>
</feature>
<evidence type="ECO:0000313" key="9">
    <source>
        <dbReference type="EMBL" id="MBB5871572.1"/>
    </source>
</evidence>
<dbReference type="PROSITE" id="PS50928">
    <property type="entry name" value="ABC_TM1"/>
    <property type="match status" value="1"/>
</dbReference>
<sequence length="307" mass="33485">MFRFIVRRLLQGVLTFFGATLVVFALMFAGQGDPIQALAGEKPVSASQRAQLTERFHLNDGFFQRYYYFLRDLFSGDILNFNGQPVFDRLGEALLLTSKVALIAIIATVLFGVTAGVISALRRGGIFDNSTLILTLIVIGIPAIVLAPLAQFIFGIKWKIFPVIYTSDQPVWSLILPGLVLGSLSLATAMRLTRASVGENLRADYVRTATSKGMTRKRVIGVHVLRNSLIPIVTFLGVELGNLMGGAIVTEGIFNIPGIGGLLYRAIGVEDGPTVVTIVSVLVIIYIVVNLIVDLLYAVLDPRIRYE</sequence>
<evidence type="ECO:0000256" key="3">
    <source>
        <dbReference type="ARBA" id="ARBA00022475"/>
    </source>
</evidence>
<evidence type="ECO:0000256" key="4">
    <source>
        <dbReference type="ARBA" id="ARBA00022692"/>
    </source>
</evidence>
<protein>
    <submittedName>
        <fullName evidence="9">Peptide/nickel transport system permease protein/oligopeptide transport system permease protein</fullName>
    </submittedName>
</protein>
<evidence type="ECO:0000259" key="8">
    <source>
        <dbReference type="PROSITE" id="PS50928"/>
    </source>
</evidence>
<dbReference type="RefSeq" id="WP_184839727.1">
    <property type="nucleotide sequence ID" value="NZ_JACHMN010000002.1"/>
</dbReference>
<reference evidence="9 10" key="1">
    <citation type="submission" date="2020-08" db="EMBL/GenBank/DDBJ databases">
        <title>Sequencing the genomes of 1000 actinobacteria strains.</title>
        <authorList>
            <person name="Klenk H.-P."/>
        </authorList>
    </citation>
    <scope>NUCLEOTIDE SEQUENCE [LARGE SCALE GENOMIC DNA]</scope>
    <source>
        <strain evidence="9 10">DSM 45362</strain>
    </source>
</reference>
<dbReference type="Pfam" id="PF00528">
    <property type="entry name" value="BPD_transp_1"/>
    <property type="match status" value="1"/>
</dbReference>
<evidence type="ECO:0000256" key="7">
    <source>
        <dbReference type="RuleBase" id="RU363032"/>
    </source>
</evidence>
<organism evidence="9 10">
    <name type="scientific">Allocatelliglobosispora scoriae</name>
    <dbReference type="NCBI Taxonomy" id="643052"/>
    <lineage>
        <taxon>Bacteria</taxon>
        <taxon>Bacillati</taxon>
        <taxon>Actinomycetota</taxon>
        <taxon>Actinomycetes</taxon>
        <taxon>Micromonosporales</taxon>
        <taxon>Micromonosporaceae</taxon>
        <taxon>Allocatelliglobosispora</taxon>
    </lineage>
</organism>
<feature type="transmembrane region" description="Helical" evidence="7">
    <location>
        <begin position="133"/>
        <end position="154"/>
    </location>
</feature>
<evidence type="ECO:0000256" key="1">
    <source>
        <dbReference type="ARBA" id="ARBA00004651"/>
    </source>
</evidence>
<keyword evidence="5 7" id="KW-1133">Transmembrane helix</keyword>
<keyword evidence="4 7" id="KW-0812">Transmembrane</keyword>
<feature type="transmembrane region" description="Helical" evidence="7">
    <location>
        <begin position="174"/>
        <end position="192"/>
    </location>
</feature>